<dbReference type="SUPFAM" id="SSF52980">
    <property type="entry name" value="Restriction endonuclease-like"/>
    <property type="match status" value="1"/>
</dbReference>
<feature type="domain" description="AbiEi antitoxin C-terminal" evidence="2">
    <location>
        <begin position="73"/>
        <end position="142"/>
    </location>
</feature>
<dbReference type="InterPro" id="IPR007569">
    <property type="entry name" value="DUF559"/>
</dbReference>
<protein>
    <submittedName>
        <fullName evidence="3">Type IV toxin-antitoxin system AbiEi family antitoxin domain-containing protein</fullName>
    </submittedName>
</protein>
<feature type="domain" description="DUF559" evidence="1">
    <location>
        <begin position="196"/>
        <end position="292"/>
    </location>
</feature>
<dbReference type="InterPro" id="IPR011335">
    <property type="entry name" value="Restrct_endonuc-II-like"/>
</dbReference>
<evidence type="ECO:0000259" key="2">
    <source>
        <dbReference type="Pfam" id="PF09407"/>
    </source>
</evidence>
<accession>A0ABP8J758</accession>
<comment type="caution">
    <text evidence="3">The sequence shown here is derived from an EMBL/GenBank/DDBJ whole genome shotgun (WGS) entry which is preliminary data.</text>
</comment>
<evidence type="ECO:0000259" key="1">
    <source>
        <dbReference type="Pfam" id="PF04480"/>
    </source>
</evidence>
<proteinExistence type="predicted"/>
<dbReference type="Pfam" id="PF04480">
    <property type="entry name" value="DUF559"/>
    <property type="match status" value="1"/>
</dbReference>
<dbReference type="Gene3D" id="3.40.960.10">
    <property type="entry name" value="VSR Endonuclease"/>
    <property type="match status" value="1"/>
</dbReference>
<dbReference type="EMBL" id="BAABFR010000009">
    <property type="protein sequence ID" value="GAA4386265.1"/>
    <property type="molecule type" value="Genomic_DNA"/>
</dbReference>
<dbReference type="Pfam" id="PF09407">
    <property type="entry name" value="AbiEi_1"/>
    <property type="match status" value="1"/>
</dbReference>
<evidence type="ECO:0000313" key="4">
    <source>
        <dbReference type="Proteomes" id="UP001500635"/>
    </source>
</evidence>
<dbReference type="InterPro" id="IPR018547">
    <property type="entry name" value="AbiEi_C"/>
</dbReference>
<evidence type="ECO:0000313" key="3">
    <source>
        <dbReference type="EMBL" id="GAA4386265.1"/>
    </source>
</evidence>
<dbReference type="RefSeq" id="WP_344991556.1">
    <property type="nucleotide sequence ID" value="NZ_BAABFR010000009.1"/>
</dbReference>
<sequence>MGGFTTEERLARHLAANDGIITRGEAMSLGVTSSSIARRKAAKIWQPLGGGVFLSTAHPLTEAARLRAATVIAGGVADGLSAAWWHGVVDELPDIVTVTVPPARRCRVRSAIRFGVQRRSLLDADLTTVRGIAVTAAPLTVAEASAAAAAGSRIMDRALQEGTVTIQTLERALERNAGRHGIARARRLVAVAGTDTESEAERRFALLLRRHRITGWVQQYPFGHTPIDFAFPSDRLAVEIDGWAFHRTADRAAADARKQNRLMLAGWRLLRFGWHALDQAPEDAVDQVVAALGAAA</sequence>
<dbReference type="Proteomes" id="UP001500635">
    <property type="component" value="Unassembled WGS sequence"/>
</dbReference>
<keyword evidence="4" id="KW-1185">Reference proteome</keyword>
<name>A0ABP8J758_9ACTN</name>
<organism evidence="3 4">
    <name type="scientific">Tsukamurella soli</name>
    <dbReference type="NCBI Taxonomy" id="644556"/>
    <lineage>
        <taxon>Bacteria</taxon>
        <taxon>Bacillati</taxon>
        <taxon>Actinomycetota</taxon>
        <taxon>Actinomycetes</taxon>
        <taxon>Mycobacteriales</taxon>
        <taxon>Tsukamurellaceae</taxon>
        <taxon>Tsukamurella</taxon>
    </lineage>
</organism>
<gene>
    <name evidence="3" type="ORF">GCM10023147_09300</name>
</gene>
<reference evidence="4" key="1">
    <citation type="journal article" date="2019" name="Int. J. Syst. Evol. Microbiol.">
        <title>The Global Catalogue of Microorganisms (GCM) 10K type strain sequencing project: providing services to taxonomists for standard genome sequencing and annotation.</title>
        <authorList>
            <consortium name="The Broad Institute Genomics Platform"/>
            <consortium name="The Broad Institute Genome Sequencing Center for Infectious Disease"/>
            <person name="Wu L."/>
            <person name="Ma J."/>
        </authorList>
    </citation>
    <scope>NUCLEOTIDE SEQUENCE [LARGE SCALE GENOMIC DNA]</scope>
    <source>
        <strain evidence="4">JCM 17688</strain>
    </source>
</reference>